<comment type="caution">
    <text evidence="1">The sequence shown here is derived from an EMBL/GenBank/DDBJ whole genome shotgun (WGS) entry which is preliminary data.</text>
</comment>
<accession>A0ACB9JK76</accession>
<protein>
    <submittedName>
        <fullName evidence="1">Uncharacterized protein</fullName>
    </submittedName>
</protein>
<evidence type="ECO:0000313" key="1">
    <source>
        <dbReference type="EMBL" id="KAI3820898.1"/>
    </source>
</evidence>
<reference evidence="1 2" key="2">
    <citation type="journal article" date="2022" name="Mol. Ecol. Resour.">
        <title>The genomes of chicory, endive, great burdock and yacon provide insights into Asteraceae paleo-polyploidization history and plant inulin production.</title>
        <authorList>
            <person name="Fan W."/>
            <person name="Wang S."/>
            <person name="Wang H."/>
            <person name="Wang A."/>
            <person name="Jiang F."/>
            <person name="Liu H."/>
            <person name="Zhao H."/>
            <person name="Xu D."/>
            <person name="Zhang Y."/>
        </authorList>
    </citation>
    <scope>NUCLEOTIDE SEQUENCE [LARGE SCALE GENOMIC DNA]</scope>
    <source>
        <strain evidence="2">cv. Yunnan</strain>
        <tissue evidence="1">Leaves</tissue>
    </source>
</reference>
<dbReference type="Proteomes" id="UP001056120">
    <property type="component" value="Linkage Group LG03"/>
</dbReference>
<name>A0ACB9JK76_9ASTR</name>
<organism evidence="1 2">
    <name type="scientific">Smallanthus sonchifolius</name>
    <dbReference type="NCBI Taxonomy" id="185202"/>
    <lineage>
        <taxon>Eukaryota</taxon>
        <taxon>Viridiplantae</taxon>
        <taxon>Streptophyta</taxon>
        <taxon>Embryophyta</taxon>
        <taxon>Tracheophyta</taxon>
        <taxon>Spermatophyta</taxon>
        <taxon>Magnoliopsida</taxon>
        <taxon>eudicotyledons</taxon>
        <taxon>Gunneridae</taxon>
        <taxon>Pentapetalae</taxon>
        <taxon>asterids</taxon>
        <taxon>campanulids</taxon>
        <taxon>Asterales</taxon>
        <taxon>Asteraceae</taxon>
        <taxon>Asteroideae</taxon>
        <taxon>Heliantheae alliance</taxon>
        <taxon>Millerieae</taxon>
        <taxon>Smallanthus</taxon>
    </lineage>
</organism>
<dbReference type="EMBL" id="CM042020">
    <property type="protein sequence ID" value="KAI3820898.1"/>
    <property type="molecule type" value="Genomic_DNA"/>
</dbReference>
<sequence>MDLKYVFCKQLFVWDILDKYMYVCVALYVCVYVMSCLALPLSSYLMMMVLLWEFFILTTSVRDVEYGRTNADEVGAIYDLSIFVFSL</sequence>
<keyword evidence="2" id="KW-1185">Reference proteome</keyword>
<reference evidence="2" key="1">
    <citation type="journal article" date="2022" name="Mol. Ecol. Resour.">
        <title>The genomes of chicory, endive, great burdock and yacon provide insights into Asteraceae palaeo-polyploidization history and plant inulin production.</title>
        <authorList>
            <person name="Fan W."/>
            <person name="Wang S."/>
            <person name="Wang H."/>
            <person name="Wang A."/>
            <person name="Jiang F."/>
            <person name="Liu H."/>
            <person name="Zhao H."/>
            <person name="Xu D."/>
            <person name="Zhang Y."/>
        </authorList>
    </citation>
    <scope>NUCLEOTIDE SEQUENCE [LARGE SCALE GENOMIC DNA]</scope>
    <source>
        <strain evidence="2">cv. Yunnan</strain>
    </source>
</reference>
<gene>
    <name evidence="1" type="ORF">L1987_08449</name>
</gene>
<evidence type="ECO:0000313" key="2">
    <source>
        <dbReference type="Proteomes" id="UP001056120"/>
    </source>
</evidence>
<proteinExistence type="predicted"/>